<dbReference type="PANTHER" id="PTHR19879">
    <property type="entry name" value="TRANSCRIPTION INITIATION FACTOR TFIID"/>
    <property type="match status" value="1"/>
</dbReference>
<dbReference type="SUPFAM" id="SSF50978">
    <property type="entry name" value="WD40 repeat-like"/>
    <property type="match status" value="1"/>
</dbReference>
<dbReference type="Gene3D" id="2.130.10.10">
    <property type="entry name" value="YVTN repeat-like/Quinoprotein amine dehydrogenase"/>
    <property type="match status" value="1"/>
</dbReference>
<gene>
    <name evidence="4" type="ORF">M378DRAFT_47618</name>
</gene>
<accession>A0A0C2WC82</accession>
<keyword evidence="2" id="KW-0677">Repeat</keyword>
<dbReference type="PROSITE" id="PS50294">
    <property type="entry name" value="WD_REPEATS_REGION"/>
    <property type="match status" value="1"/>
</dbReference>
<name>A0A0C2WC82_AMAMK</name>
<protein>
    <submittedName>
        <fullName evidence="4">Uncharacterized protein</fullName>
    </submittedName>
</protein>
<feature type="repeat" description="WD" evidence="3">
    <location>
        <begin position="77"/>
        <end position="109"/>
    </location>
</feature>
<dbReference type="PANTHER" id="PTHR19879:SF9">
    <property type="entry name" value="TRANSCRIPTION INITIATION FACTOR TFIID SUBUNIT 5"/>
    <property type="match status" value="1"/>
</dbReference>
<keyword evidence="5" id="KW-1185">Reference proteome</keyword>
<dbReference type="STRING" id="946122.A0A0C2WC82"/>
<reference evidence="4 5" key="1">
    <citation type="submission" date="2014-04" db="EMBL/GenBank/DDBJ databases">
        <title>Evolutionary Origins and Diversification of the Mycorrhizal Mutualists.</title>
        <authorList>
            <consortium name="DOE Joint Genome Institute"/>
            <consortium name="Mycorrhizal Genomics Consortium"/>
            <person name="Kohler A."/>
            <person name="Kuo A."/>
            <person name="Nagy L.G."/>
            <person name="Floudas D."/>
            <person name="Copeland A."/>
            <person name="Barry K.W."/>
            <person name="Cichocki N."/>
            <person name="Veneault-Fourrey C."/>
            <person name="LaButti K."/>
            <person name="Lindquist E.A."/>
            <person name="Lipzen A."/>
            <person name="Lundell T."/>
            <person name="Morin E."/>
            <person name="Murat C."/>
            <person name="Riley R."/>
            <person name="Ohm R."/>
            <person name="Sun H."/>
            <person name="Tunlid A."/>
            <person name="Henrissat B."/>
            <person name="Grigoriev I.V."/>
            <person name="Hibbett D.S."/>
            <person name="Martin F."/>
        </authorList>
    </citation>
    <scope>NUCLEOTIDE SEQUENCE [LARGE SCALE GENOMIC DNA]</scope>
    <source>
        <strain evidence="4 5">Koide BX008</strain>
    </source>
</reference>
<dbReference type="Pfam" id="PF00400">
    <property type="entry name" value="WD40"/>
    <property type="match status" value="3"/>
</dbReference>
<dbReference type="PROSITE" id="PS50082">
    <property type="entry name" value="WD_REPEATS_2"/>
    <property type="match status" value="2"/>
</dbReference>
<keyword evidence="1 3" id="KW-0853">WD repeat</keyword>
<organism evidence="4 5">
    <name type="scientific">Amanita muscaria (strain Koide BX008)</name>
    <dbReference type="NCBI Taxonomy" id="946122"/>
    <lineage>
        <taxon>Eukaryota</taxon>
        <taxon>Fungi</taxon>
        <taxon>Dikarya</taxon>
        <taxon>Basidiomycota</taxon>
        <taxon>Agaricomycotina</taxon>
        <taxon>Agaricomycetes</taxon>
        <taxon>Agaricomycetidae</taxon>
        <taxon>Agaricales</taxon>
        <taxon>Pluteineae</taxon>
        <taxon>Amanitaceae</taxon>
        <taxon>Amanita</taxon>
    </lineage>
</organism>
<dbReference type="InterPro" id="IPR001680">
    <property type="entry name" value="WD40_rpt"/>
</dbReference>
<feature type="non-terminal residue" evidence="4">
    <location>
        <position position="1"/>
    </location>
</feature>
<dbReference type="EMBL" id="KN818890">
    <property type="protein sequence ID" value="KIL54191.1"/>
    <property type="molecule type" value="Genomic_DNA"/>
</dbReference>
<dbReference type="Proteomes" id="UP000054549">
    <property type="component" value="Unassembled WGS sequence"/>
</dbReference>
<feature type="non-terminal residue" evidence="4">
    <location>
        <position position="120"/>
    </location>
</feature>
<dbReference type="OrthoDB" id="10251741at2759"/>
<dbReference type="InParanoid" id="A0A0C2WC82"/>
<evidence type="ECO:0000256" key="2">
    <source>
        <dbReference type="ARBA" id="ARBA00022737"/>
    </source>
</evidence>
<proteinExistence type="predicted"/>
<evidence type="ECO:0000313" key="4">
    <source>
        <dbReference type="EMBL" id="KIL54191.1"/>
    </source>
</evidence>
<dbReference type="SMART" id="SM00320">
    <property type="entry name" value="WD40"/>
    <property type="match status" value="2"/>
</dbReference>
<feature type="repeat" description="WD" evidence="3">
    <location>
        <begin position="1"/>
        <end position="24"/>
    </location>
</feature>
<dbReference type="InterPro" id="IPR036322">
    <property type="entry name" value="WD40_repeat_dom_sf"/>
</dbReference>
<dbReference type="InterPro" id="IPR015943">
    <property type="entry name" value="WD40/YVTN_repeat-like_dom_sf"/>
</dbReference>
<sequence length="120" mass="12843">AFSPDCTHLACGSDSGDVYLWDMRGDDASGPPSQGATLVYALALSRDCSRLACGFEDGTVELWETSPTKRRLASHLHSRQDDRVSLMEFGPDGRLFASGSMDGTIKLWNGGDGSIDGTIK</sequence>
<dbReference type="PRINTS" id="PR00320">
    <property type="entry name" value="GPROTEINBRPT"/>
</dbReference>
<dbReference type="HOGENOM" id="CLU_000288_57_21_1"/>
<dbReference type="AlphaFoldDB" id="A0A0C2WC82"/>
<evidence type="ECO:0000313" key="5">
    <source>
        <dbReference type="Proteomes" id="UP000054549"/>
    </source>
</evidence>
<dbReference type="InterPro" id="IPR020472">
    <property type="entry name" value="WD40_PAC1"/>
</dbReference>
<evidence type="ECO:0000256" key="1">
    <source>
        <dbReference type="ARBA" id="ARBA00022574"/>
    </source>
</evidence>
<evidence type="ECO:0000256" key="3">
    <source>
        <dbReference type="PROSITE-ProRule" id="PRU00221"/>
    </source>
</evidence>